<dbReference type="EMBL" id="CP117411">
    <property type="protein sequence ID" value="WCT74277.1"/>
    <property type="molecule type" value="Genomic_DNA"/>
</dbReference>
<dbReference type="InterPro" id="IPR007712">
    <property type="entry name" value="RelE/ParE_toxin"/>
</dbReference>
<comment type="similarity">
    <text evidence="1">Belongs to the RelE toxin family.</text>
</comment>
<gene>
    <name evidence="3" type="ORF">PQ455_03345</name>
</gene>
<proteinExistence type="inferred from homology"/>
<accession>A0ABY7TNP1</accession>
<dbReference type="InterPro" id="IPR051803">
    <property type="entry name" value="TA_system_RelE-like_toxin"/>
</dbReference>
<evidence type="ECO:0000313" key="4">
    <source>
        <dbReference type="Proteomes" id="UP001220395"/>
    </source>
</evidence>
<dbReference type="Proteomes" id="UP001220395">
    <property type="component" value="Chromosome"/>
</dbReference>
<dbReference type="InterPro" id="IPR035093">
    <property type="entry name" value="RelE/ParE_toxin_dom_sf"/>
</dbReference>
<keyword evidence="2" id="KW-1277">Toxin-antitoxin system</keyword>
<reference evidence="3 4" key="1">
    <citation type="submission" date="2023-02" db="EMBL/GenBank/DDBJ databases">
        <title>Genome sequence of Sphingomonas naphthae.</title>
        <authorList>
            <person name="Kim S."/>
            <person name="Heo J."/>
            <person name="Kwon S.-W."/>
        </authorList>
    </citation>
    <scope>NUCLEOTIDE SEQUENCE [LARGE SCALE GENOMIC DNA]</scope>
    <source>
        <strain evidence="3 4">KACC 18716</strain>
    </source>
</reference>
<dbReference type="PANTHER" id="PTHR33755:SF6">
    <property type="entry name" value="PLASMID STABILIZATION SYSTEM PROTEIN"/>
    <property type="match status" value="1"/>
</dbReference>
<dbReference type="PANTHER" id="PTHR33755">
    <property type="entry name" value="TOXIN PARE1-RELATED"/>
    <property type="match status" value="1"/>
</dbReference>
<dbReference type="RefSeq" id="WP_273689182.1">
    <property type="nucleotide sequence ID" value="NZ_CP117411.1"/>
</dbReference>
<organism evidence="3 4">
    <name type="scientific">Sphingomonas naphthae</name>
    <dbReference type="NCBI Taxonomy" id="1813468"/>
    <lineage>
        <taxon>Bacteria</taxon>
        <taxon>Pseudomonadati</taxon>
        <taxon>Pseudomonadota</taxon>
        <taxon>Alphaproteobacteria</taxon>
        <taxon>Sphingomonadales</taxon>
        <taxon>Sphingomonadaceae</taxon>
        <taxon>Sphingomonas</taxon>
    </lineage>
</organism>
<evidence type="ECO:0000256" key="2">
    <source>
        <dbReference type="ARBA" id="ARBA00022649"/>
    </source>
</evidence>
<name>A0ABY7TNP1_9SPHN</name>
<dbReference type="Gene3D" id="3.30.2310.20">
    <property type="entry name" value="RelE-like"/>
    <property type="match status" value="1"/>
</dbReference>
<evidence type="ECO:0000256" key="1">
    <source>
        <dbReference type="ARBA" id="ARBA00006226"/>
    </source>
</evidence>
<keyword evidence="4" id="KW-1185">Reference proteome</keyword>
<protein>
    <submittedName>
        <fullName evidence="3">Type II toxin-antitoxin system RelE/ParE family toxin</fullName>
    </submittedName>
</protein>
<dbReference type="Pfam" id="PF05016">
    <property type="entry name" value="ParE_toxin"/>
    <property type="match status" value="1"/>
</dbReference>
<evidence type="ECO:0000313" key="3">
    <source>
        <dbReference type="EMBL" id="WCT74277.1"/>
    </source>
</evidence>
<sequence>MAKLVLLPAARRDLIEIGDYIAVDNPPRAASFISEIEAKMITIAEHPTRYAARPDLAPGLRSAGHGRYRIFYVEAGEEVRIVRVLHGARDVVALVAVPPASA</sequence>